<comment type="caution">
    <text evidence="2">The sequence shown here is derived from an EMBL/GenBank/DDBJ whole genome shotgun (WGS) entry which is preliminary data.</text>
</comment>
<dbReference type="EMBL" id="CAJVCH010007302">
    <property type="protein sequence ID" value="CAG7660226.1"/>
    <property type="molecule type" value="Genomic_DNA"/>
</dbReference>
<dbReference type="Proteomes" id="UP000708208">
    <property type="component" value="Unassembled WGS sequence"/>
</dbReference>
<dbReference type="AlphaFoldDB" id="A0A8J2IZC7"/>
<accession>A0A8J2IZC7</accession>
<feature type="region of interest" description="Disordered" evidence="1">
    <location>
        <begin position="73"/>
        <end position="107"/>
    </location>
</feature>
<dbReference type="OrthoDB" id="5984724at2759"/>
<proteinExistence type="predicted"/>
<gene>
    <name evidence="2" type="ORF">AFUS01_LOCUS1311</name>
</gene>
<evidence type="ECO:0000313" key="3">
    <source>
        <dbReference type="Proteomes" id="UP000708208"/>
    </source>
</evidence>
<evidence type="ECO:0000313" key="2">
    <source>
        <dbReference type="EMBL" id="CAG7660226.1"/>
    </source>
</evidence>
<sequence length="107" mass="12179">MPFEPKLTTNECVSSLKILERPVEQLDDKLVFLLVQKLDQDSRRQWDLSLESDDPPKFESFMDFLEQRARALVNHETSKSKPSTTNKPTAMSSTSSHVKINSPSCPV</sequence>
<evidence type="ECO:0000256" key="1">
    <source>
        <dbReference type="SAM" id="MobiDB-lite"/>
    </source>
</evidence>
<keyword evidence="3" id="KW-1185">Reference proteome</keyword>
<feature type="compositionally biased region" description="Polar residues" evidence="1">
    <location>
        <begin position="80"/>
        <end position="107"/>
    </location>
</feature>
<protein>
    <submittedName>
        <fullName evidence="2">Uncharacterized protein</fullName>
    </submittedName>
</protein>
<name>A0A8J2IZC7_9HEXA</name>
<reference evidence="2" key="1">
    <citation type="submission" date="2021-06" db="EMBL/GenBank/DDBJ databases">
        <authorList>
            <person name="Hodson N. C."/>
            <person name="Mongue J. A."/>
            <person name="Jaron S. K."/>
        </authorList>
    </citation>
    <scope>NUCLEOTIDE SEQUENCE</scope>
</reference>
<organism evidence="2 3">
    <name type="scientific">Allacma fusca</name>
    <dbReference type="NCBI Taxonomy" id="39272"/>
    <lineage>
        <taxon>Eukaryota</taxon>
        <taxon>Metazoa</taxon>
        <taxon>Ecdysozoa</taxon>
        <taxon>Arthropoda</taxon>
        <taxon>Hexapoda</taxon>
        <taxon>Collembola</taxon>
        <taxon>Symphypleona</taxon>
        <taxon>Sminthuridae</taxon>
        <taxon>Allacma</taxon>
    </lineage>
</organism>